<evidence type="ECO:0000313" key="1">
    <source>
        <dbReference type="EMBL" id="CAJ1974558.1"/>
    </source>
</evidence>
<reference evidence="1" key="1">
    <citation type="submission" date="2023-10" db="EMBL/GenBank/DDBJ databases">
        <authorList>
            <person name="Domelevo Entfellner J.-B."/>
        </authorList>
    </citation>
    <scope>NUCLEOTIDE SEQUENCE</scope>
</reference>
<dbReference type="AlphaFoldDB" id="A0AA86VTK6"/>
<proteinExistence type="predicted"/>
<evidence type="ECO:0000313" key="2">
    <source>
        <dbReference type="Proteomes" id="UP001189624"/>
    </source>
</evidence>
<dbReference type="Gramene" id="rna-AYBTSS11_LOCUS26638">
    <property type="protein sequence ID" value="CAJ1974558.1"/>
    <property type="gene ID" value="gene-AYBTSS11_LOCUS26638"/>
</dbReference>
<gene>
    <name evidence="1" type="ORF">AYBTSS11_LOCUS26638</name>
</gene>
<protein>
    <submittedName>
        <fullName evidence="1">Uncharacterized protein</fullName>
    </submittedName>
</protein>
<accession>A0AA86VTK6</accession>
<sequence>MDVSTWKIGERKKWELTMNVEVMGFSDGSKLQFPPSFQLPTSPNAQDQTRALERFCIEKTEMGTWNSWTTKSGK</sequence>
<dbReference type="Proteomes" id="UP001189624">
    <property type="component" value="Chromosome 9"/>
</dbReference>
<dbReference type="EMBL" id="OY731406">
    <property type="protein sequence ID" value="CAJ1974558.1"/>
    <property type="molecule type" value="Genomic_DNA"/>
</dbReference>
<organism evidence="1 2">
    <name type="scientific">Sphenostylis stenocarpa</name>
    <dbReference type="NCBI Taxonomy" id="92480"/>
    <lineage>
        <taxon>Eukaryota</taxon>
        <taxon>Viridiplantae</taxon>
        <taxon>Streptophyta</taxon>
        <taxon>Embryophyta</taxon>
        <taxon>Tracheophyta</taxon>
        <taxon>Spermatophyta</taxon>
        <taxon>Magnoliopsida</taxon>
        <taxon>eudicotyledons</taxon>
        <taxon>Gunneridae</taxon>
        <taxon>Pentapetalae</taxon>
        <taxon>rosids</taxon>
        <taxon>fabids</taxon>
        <taxon>Fabales</taxon>
        <taxon>Fabaceae</taxon>
        <taxon>Papilionoideae</taxon>
        <taxon>50 kb inversion clade</taxon>
        <taxon>NPAAA clade</taxon>
        <taxon>indigoferoid/millettioid clade</taxon>
        <taxon>Phaseoleae</taxon>
        <taxon>Sphenostylis</taxon>
    </lineage>
</organism>
<keyword evidence="2" id="KW-1185">Reference proteome</keyword>
<name>A0AA86VTK6_9FABA</name>